<evidence type="ECO:0000256" key="2">
    <source>
        <dbReference type="ARBA" id="ARBA00022475"/>
    </source>
</evidence>
<dbReference type="GO" id="GO:0016746">
    <property type="term" value="F:acyltransferase activity"/>
    <property type="evidence" value="ECO:0007669"/>
    <property type="project" value="UniProtKB-KW"/>
</dbReference>
<evidence type="ECO:0000256" key="7">
    <source>
        <dbReference type="SAM" id="MobiDB-lite"/>
    </source>
</evidence>
<keyword evidence="3" id="KW-0997">Cell inner membrane</keyword>
<keyword evidence="6 8" id="KW-0012">Acyltransferase</keyword>
<feature type="region of interest" description="Disordered" evidence="7">
    <location>
        <begin position="297"/>
        <end position="323"/>
    </location>
</feature>
<dbReference type="Proteomes" id="UP000004358">
    <property type="component" value="Unassembled WGS sequence"/>
</dbReference>
<accession>A4A2B4</accession>
<proteinExistence type="predicted"/>
<dbReference type="EMBL" id="AANZ01000043">
    <property type="protein sequence ID" value="EAQ77080.1"/>
    <property type="molecule type" value="Genomic_DNA"/>
</dbReference>
<reference evidence="8 9" key="1">
    <citation type="submission" date="2006-02" db="EMBL/GenBank/DDBJ databases">
        <authorList>
            <person name="Amann R."/>
            <person name="Ferriera S."/>
            <person name="Johnson J."/>
            <person name="Kravitz S."/>
            <person name="Halpern A."/>
            <person name="Remington K."/>
            <person name="Beeson K."/>
            <person name="Tran B."/>
            <person name="Rogers Y.-H."/>
            <person name="Friedman R."/>
            <person name="Venter J.C."/>
        </authorList>
    </citation>
    <scope>NUCLEOTIDE SEQUENCE [LARGE SCALE GENOMIC DNA]</scope>
    <source>
        <strain evidence="8 9">DSM 3645</strain>
    </source>
</reference>
<evidence type="ECO:0000256" key="1">
    <source>
        <dbReference type="ARBA" id="ARBA00004533"/>
    </source>
</evidence>
<dbReference type="Pfam" id="PF03279">
    <property type="entry name" value="Lip_A_acyltrans"/>
    <property type="match status" value="1"/>
</dbReference>
<keyword evidence="2" id="KW-1003">Cell membrane</keyword>
<evidence type="ECO:0000256" key="5">
    <source>
        <dbReference type="ARBA" id="ARBA00023136"/>
    </source>
</evidence>
<sequence>MNLRLVADYLVYVAVRLTICIVQAIPMDRCAQGAQFLAWLISDVLKVRGELLDSNLRHAFPEMTAAERKKLARRNWRHLLLMVCEIAHAPRKIHDTNWRDYVDLQNVSNQIGYMLSERPVVILLGHFGNFELMGYCAGLMGFPTYTVARPLDNKFLHDFVQRFRGATGQFILPKQGSAPAIEKLMDAGGTLGLLCDQNAGPKGCWVDFMGRPASCHKAISLFSMASGAPLVVTHFRRTDRPMQFEMGIDSTDAIYDPLQAETKLGVKELASWYNEQLEKMIRRNPEQYWWIHNRWRDDRPPKKAKKTAAAPDAAESDAPRRAA</sequence>
<dbReference type="HOGENOM" id="CLU_049421_4_0_0"/>
<evidence type="ECO:0000256" key="3">
    <source>
        <dbReference type="ARBA" id="ARBA00022519"/>
    </source>
</evidence>
<dbReference type="AlphaFoldDB" id="A4A2B4"/>
<dbReference type="GO" id="GO:0005886">
    <property type="term" value="C:plasma membrane"/>
    <property type="evidence" value="ECO:0007669"/>
    <property type="project" value="UniProtKB-SubCell"/>
</dbReference>
<dbReference type="CDD" id="cd07984">
    <property type="entry name" value="LPLAT_LABLAT-like"/>
    <property type="match status" value="1"/>
</dbReference>
<dbReference type="InterPro" id="IPR004960">
    <property type="entry name" value="LipA_acyltrans"/>
</dbReference>
<dbReference type="eggNOG" id="COG1560">
    <property type="taxonomic scope" value="Bacteria"/>
</dbReference>
<dbReference type="PANTHER" id="PTHR30606:SF10">
    <property type="entry name" value="PHOSPHATIDYLINOSITOL MANNOSIDE ACYLTRANSFERASE"/>
    <property type="match status" value="1"/>
</dbReference>
<dbReference type="PANTHER" id="PTHR30606">
    <property type="entry name" value="LIPID A BIOSYNTHESIS LAUROYL ACYLTRANSFERASE"/>
    <property type="match status" value="1"/>
</dbReference>
<evidence type="ECO:0000313" key="9">
    <source>
        <dbReference type="Proteomes" id="UP000004358"/>
    </source>
</evidence>
<evidence type="ECO:0000256" key="6">
    <source>
        <dbReference type="ARBA" id="ARBA00023315"/>
    </source>
</evidence>
<keyword evidence="5" id="KW-0472">Membrane</keyword>
<evidence type="ECO:0000256" key="4">
    <source>
        <dbReference type="ARBA" id="ARBA00022679"/>
    </source>
</evidence>
<gene>
    <name evidence="8" type="ORF">DSM3645_25639</name>
</gene>
<keyword evidence="4 8" id="KW-0808">Transferase</keyword>
<organism evidence="8 9">
    <name type="scientific">Blastopirellula marina DSM 3645</name>
    <dbReference type="NCBI Taxonomy" id="314230"/>
    <lineage>
        <taxon>Bacteria</taxon>
        <taxon>Pseudomonadati</taxon>
        <taxon>Planctomycetota</taxon>
        <taxon>Planctomycetia</taxon>
        <taxon>Pirellulales</taxon>
        <taxon>Pirellulaceae</taxon>
        <taxon>Blastopirellula</taxon>
    </lineage>
</organism>
<comment type="caution">
    <text evidence="8">The sequence shown here is derived from an EMBL/GenBank/DDBJ whole genome shotgun (WGS) entry which is preliminary data.</text>
</comment>
<evidence type="ECO:0000313" key="8">
    <source>
        <dbReference type="EMBL" id="EAQ77080.1"/>
    </source>
</evidence>
<name>A4A2B4_9BACT</name>
<protein>
    <submittedName>
        <fullName evidence="8">Probable lipid A biosynthesis lauroyl acyltransferase</fullName>
    </submittedName>
</protein>
<dbReference type="STRING" id="314230.DSM3645_25639"/>
<dbReference type="GO" id="GO:0009247">
    <property type="term" value="P:glycolipid biosynthetic process"/>
    <property type="evidence" value="ECO:0007669"/>
    <property type="project" value="UniProtKB-ARBA"/>
</dbReference>
<comment type="subcellular location">
    <subcellularLocation>
        <location evidence="1">Cell inner membrane</location>
    </subcellularLocation>
</comment>
<dbReference type="RefSeq" id="WP_002653022.1">
    <property type="nucleotide sequence ID" value="NZ_CH672376.1"/>
</dbReference>